<dbReference type="OMA" id="SECLEAP"/>
<gene>
    <name evidence="3" type="ORF">AMTR_s00058p00142360</name>
</gene>
<dbReference type="InterPro" id="IPR026854">
    <property type="entry name" value="VPS13_N"/>
</dbReference>
<dbReference type="STRING" id="13333.W1PFU8"/>
<dbReference type="HOGENOM" id="CLU_1024302_0_0_1"/>
<dbReference type="eggNOG" id="KOG1809">
    <property type="taxonomic scope" value="Eukaryota"/>
</dbReference>
<dbReference type="PANTHER" id="PTHR45523">
    <property type="entry name" value="TETRATRICOPEPTIDE REPEAT (TPR)-CONTAINING PROTEIN-RELATED"/>
    <property type="match status" value="1"/>
</dbReference>
<evidence type="ECO:0000313" key="3">
    <source>
        <dbReference type="EMBL" id="ERN06579.1"/>
    </source>
</evidence>
<accession>W1PFU8</accession>
<proteinExistence type="predicted"/>
<feature type="domain" description="Chorein N-terminal" evidence="2">
    <location>
        <begin position="19"/>
        <end position="250"/>
    </location>
</feature>
<dbReference type="Pfam" id="PF12624">
    <property type="entry name" value="VPS13_N"/>
    <property type="match status" value="1"/>
</dbReference>
<dbReference type="EMBL" id="KI393888">
    <property type="protein sequence ID" value="ERN06579.1"/>
    <property type="molecule type" value="Genomic_DNA"/>
</dbReference>
<dbReference type="Gramene" id="ERN06579">
    <property type="protein sequence ID" value="ERN06579"/>
    <property type="gene ID" value="AMTR_s00058p00142360"/>
</dbReference>
<evidence type="ECO:0000313" key="4">
    <source>
        <dbReference type="Proteomes" id="UP000017836"/>
    </source>
</evidence>
<organism evidence="3 4">
    <name type="scientific">Amborella trichopoda</name>
    <dbReference type="NCBI Taxonomy" id="13333"/>
    <lineage>
        <taxon>Eukaryota</taxon>
        <taxon>Viridiplantae</taxon>
        <taxon>Streptophyta</taxon>
        <taxon>Embryophyta</taxon>
        <taxon>Tracheophyta</taxon>
        <taxon>Spermatophyta</taxon>
        <taxon>Magnoliopsida</taxon>
        <taxon>Amborellales</taxon>
        <taxon>Amborellaceae</taxon>
        <taxon>Amborella</taxon>
    </lineage>
</organism>
<evidence type="ECO:0000259" key="2">
    <source>
        <dbReference type="Pfam" id="PF12624"/>
    </source>
</evidence>
<evidence type="ECO:0000256" key="1">
    <source>
        <dbReference type="ARBA" id="ARBA00022448"/>
    </source>
</evidence>
<dbReference type="AlphaFoldDB" id="W1PFU8"/>
<reference evidence="4" key="1">
    <citation type="journal article" date="2013" name="Science">
        <title>The Amborella genome and the evolution of flowering plants.</title>
        <authorList>
            <consortium name="Amborella Genome Project"/>
        </authorList>
    </citation>
    <scope>NUCLEOTIDE SEQUENCE [LARGE SCALE GENOMIC DNA]</scope>
</reference>
<protein>
    <recommendedName>
        <fullName evidence="2">Chorein N-terminal domain-containing protein</fullName>
    </recommendedName>
</protein>
<name>W1PFU8_AMBTC</name>
<dbReference type="Proteomes" id="UP000017836">
    <property type="component" value="Unassembled WGS sequence"/>
</dbReference>
<dbReference type="PANTHER" id="PTHR45523:SF3">
    <property type="entry name" value="VACUOLAR PROTEIN SORTING-ASSOCIATED PROTEIN 13A"/>
    <property type="match status" value="1"/>
</dbReference>
<keyword evidence="4" id="KW-1185">Reference proteome</keyword>
<sequence>MLCLGIPLKSVEAGSSECLEAPVKVKAGFLGSVKIKVPWSMLGQEPVLVYLDHIFLTVEPATQVEGRTEDAAQDVKKNRVRELELKLLEALQRQKTEVNTSWLGSLINTIIGNLKLSVTYIHIRYEDLESNPGHPFAAGVTLAKLSAVTVDDSGKETLLLVSVELDRLAVYLDCDIHPWENLLPNEWSEIFECASSPSTNVLAKGHSYILQPVSGNAKYTKLRLDESPSLDQPLQRATVKLDDVTLCSSKVPLSFGYSSFSDWEALLAYWTS</sequence>
<keyword evidence="1" id="KW-0813">Transport</keyword>